<sequence>MPLYTIVIEDNFGIGQPICYMSLREETTASIFAGLEIFAKHNDVSKTKVVLTDKDCKEMIAVERIFTSASLKLCLFHALAAVDKRLVQAKLSRNLREEIYKQFKEAVYAGSEEKIKEVEKYLCGLDEDDDDGTYDGLGRVIEQFKVTTTSYSIIEDGNQLITATNTGRYTANFDLTSCSCTFFNNFGFPCRHLLFLSDRAEILLPVEDFNRRWRMSDDEDEDSQDEHPEAWSPVVIEQRRNPDRVTREDMYSRALQLAKTLANELQNIPLPAFEGYLQVLEQVKLCIRRNEPMHLIIGGMRSF</sequence>
<dbReference type="Pfam" id="PF04434">
    <property type="entry name" value="SWIM"/>
    <property type="match status" value="1"/>
</dbReference>
<evidence type="ECO:0000256" key="1">
    <source>
        <dbReference type="PROSITE-ProRule" id="PRU00325"/>
    </source>
</evidence>
<dbReference type="GO" id="GO:0008270">
    <property type="term" value="F:zinc ion binding"/>
    <property type="evidence" value="ECO:0007669"/>
    <property type="project" value="UniProtKB-KW"/>
</dbReference>
<feature type="domain" description="SWIM-type" evidence="2">
    <location>
        <begin position="169"/>
        <end position="201"/>
    </location>
</feature>
<dbReference type="Pfam" id="PF21056">
    <property type="entry name" value="ZSWIM1-3_RNaseH-like"/>
    <property type="match status" value="1"/>
</dbReference>
<dbReference type="PROSITE" id="PS50966">
    <property type="entry name" value="ZF_SWIM"/>
    <property type="match status" value="1"/>
</dbReference>
<evidence type="ECO:0000313" key="4">
    <source>
        <dbReference type="Proteomes" id="UP000076858"/>
    </source>
</evidence>
<dbReference type="InterPro" id="IPR048324">
    <property type="entry name" value="ZSWIM1-3_RNaseH-like"/>
</dbReference>
<dbReference type="PANTHER" id="PTHR31569:SF4">
    <property type="entry name" value="SWIM-TYPE DOMAIN-CONTAINING PROTEIN"/>
    <property type="match status" value="1"/>
</dbReference>
<name>A0A164J252_9CRUS</name>
<dbReference type="Proteomes" id="UP000076858">
    <property type="component" value="Unassembled WGS sequence"/>
</dbReference>
<gene>
    <name evidence="3" type="ORF">APZ42_001319</name>
</gene>
<reference evidence="3 4" key="1">
    <citation type="submission" date="2016-03" db="EMBL/GenBank/DDBJ databases">
        <title>EvidentialGene: Evidence-directed Construction of Genes on Genomes.</title>
        <authorList>
            <person name="Gilbert D.G."/>
            <person name="Choi J.-H."/>
            <person name="Mockaitis K."/>
            <person name="Colbourne J."/>
            <person name="Pfrender M."/>
        </authorList>
    </citation>
    <scope>NUCLEOTIDE SEQUENCE [LARGE SCALE GENOMIC DNA]</scope>
    <source>
        <strain evidence="3 4">Xinb3</strain>
        <tissue evidence="3">Complete organism</tissue>
    </source>
</reference>
<dbReference type="OrthoDB" id="167578at2759"/>
<organism evidence="3 4">
    <name type="scientific">Daphnia magna</name>
    <dbReference type="NCBI Taxonomy" id="35525"/>
    <lineage>
        <taxon>Eukaryota</taxon>
        <taxon>Metazoa</taxon>
        <taxon>Ecdysozoa</taxon>
        <taxon>Arthropoda</taxon>
        <taxon>Crustacea</taxon>
        <taxon>Branchiopoda</taxon>
        <taxon>Diplostraca</taxon>
        <taxon>Cladocera</taxon>
        <taxon>Anomopoda</taxon>
        <taxon>Daphniidae</taxon>
        <taxon>Daphnia</taxon>
    </lineage>
</organism>
<keyword evidence="1" id="KW-0863">Zinc-finger</keyword>
<protein>
    <recommendedName>
        <fullName evidence="2">SWIM-type domain-containing protein</fullName>
    </recommendedName>
</protein>
<dbReference type="InterPro" id="IPR052579">
    <property type="entry name" value="Zinc_finger_SWIM"/>
</dbReference>
<accession>A0A164J252</accession>
<keyword evidence="4" id="KW-1185">Reference proteome</keyword>
<keyword evidence="1" id="KW-0862">Zinc</keyword>
<keyword evidence="1" id="KW-0479">Metal-binding</keyword>
<comment type="caution">
    <text evidence="3">The sequence shown here is derived from an EMBL/GenBank/DDBJ whole genome shotgun (WGS) entry which is preliminary data.</text>
</comment>
<dbReference type="AlphaFoldDB" id="A0A164J252"/>
<dbReference type="EMBL" id="LRGB01005942">
    <property type="protein sequence ID" value="KZS01879.1"/>
    <property type="molecule type" value="Genomic_DNA"/>
</dbReference>
<dbReference type="InterPro" id="IPR007527">
    <property type="entry name" value="Znf_SWIM"/>
</dbReference>
<evidence type="ECO:0000259" key="2">
    <source>
        <dbReference type="PROSITE" id="PS50966"/>
    </source>
</evidence>
<dbReference type="PANTHER" id="PTHR31569">
    <property type="entry name" value="SWIM-TYPE DOMAIN-CONTAINING PROTEIN"/>
    <property type="match status" value="1"/>
</dbReference>
<evidence type="ECO:0000313" key="3">
    <source>
        <dbReference type="EMBL" id="KZS01879.1"/>
    </source>
</evidence>
<proteinExistence type="predicted"/>